<gene>
    <name evidence="2" type="ORF">URODEC1_LOCUS15449</name>
</gene>
<evidence type="ECO:0000259" key="1">
    <source>
        <dbReference type="PROSITE" id="PS50181"/>
    </source>
</evidence>
<dbReference type="Pfam" id="PF00646">
    <property type="entry name" value="F-box"/>
    <property type="match status" value="1"/>
</dbReference>
<dbReference type="SMART" id="SM00256">
    <property type="entry name" value="FBOX"/>
    <property type="match status" value="1"/>
</dbReference>
<reference evidence="3" key="1">
    <citation type="submission" date="2024-06" db="EMBL/GenBank/DDBJ databases">
        <authorList>
            <person name="Ryan C."/>
        </authorList>
    </citation>
    <scope>NUCLEOTIDE SEQUENCE [LARGE SCALE GENOMIC DNA]</scope>
</reference>
<dbReference type="InterPro" id="IPR001810">
    <property type="entry name" value="F-box_dom"/>
</dbReference>
<dbReference type="AlphaFoldDB" id="A0ABC8WMS5"/>
<dbReference type="InterPro" id="IPR050796">
    <property type="entry name" value="SCF_F-box_component"/>
</dbReference>
<dbReference type="NCBIfam" id="TIGR01640">
    <property type="entry name" value="F_box_assoc_1"/>
    <property type="match status" value="1"/>
</dbReference>
<dbReference type="PROSITE" id="PS50181">
    <property type="entry name" value="FBOX"/>
    <property type="match status" value="1"/>
</dbReference>
<dbReference type="PANTHER" id="PTHR31672">
    <property type="entry name" value="BNACNNG10540D PROTEIN"/>
    <property type="match status" value="1"/>
</dbReference>
<sequence>MMGGSKRLRRRSRWADEATPQSACLPQEMVAEILGRLPVKPVLRFRSVCKAWRSTIDEPSFAGAHLQHQPSSLLIFPCSEDDDYSSRSKRSNSISLYRWAQGMPAASLVQAADMPPEHYWNPDHHVLAHCDGLVLVHTGAKVHLLNPAARQAAALPWSPGSERPQANLPFRGGHQALGLGRDPRAGTYKVARFFYRLLYYHHDDASRYSYGLATGMEVLTLGGCGCGCGCWREIAAQPPFPAIPDRTATHVKGSLLWAPDERRGEAPGFLRLSLEDEAVGVTPPPPCEPRLDYATTGLAELRGELCVARMAAGRVLEMWMADDAVRPRWERRYAIRVADPLRPGRPRPVALLDHDATIVMHDVGWTAYAYHPPTRGFQEIRLETIDYNRGDHPSGAIRCFSHFVLIPYRESLLPVVHKPSSLT</sequence>
<keyword evidence="3" id="KW-1185">Reference proteome</keyword>
<accession>A0ABC8WMS5</accession>
<name>A0ABC8WMS5_9POAL</name>
<evidence type="ECO:0000313" key="2">
    <source>
        <dbReference type="EMBL" id="CAL4912198.1"/>
    </source>
</evidence>
<dbReference type="EMBL" id="OZ075123">
    <property type="protein sequence ID" value="CAL4912198.1"/>
    <property type="molecule type" value="Genomic_DNA"/>
</dbReference>
<dbReference type="PANTHER" id="PTHR31672:SF13">
    <property type="entry name" value="F-BOX PROTEIN CPR30-LIKE"/>
    <property type="match status" value="1"/>
</dbReference>
<evidence type="ECO:0000313" key="3">
    <source>
        <dbReference type="Proteomes" id="UP001497457"/>
    </source>
</evidence>
<dbReference type="InterPro" id="IPR036047">
    <property type="entry name" value="F-box-like_dom_sf"/>
</dbReference>
<proteinExistence type="predicted"/>
<dbReference type="Gene3D" id="1.20.1280.50">
    <property type="match status" value="1"/>
</dbReference>
<feature type="domain" description="F-box" evidence="1">
    <location>
        <begin position="19"/>
        <end position="66"/>
    </location>
</feature>
<protein>
    <recommendedName>
        <fullName evidence="1">F-box domain-containing protein</fullName>
    </recommendedName>
</protein>
<organism evidence="2 3">
    <name type="scientific">Urochloa decumbens</name>
    <dbReference type="NCBI Taxonomy" id="240449"/>
    <lineage>
        <taxon>Eukaryota</taxon>
        <taxon>Viridiplantae</taxon>
        <taxon>Streptophyta</taxon>
        <taxon>Embryophyta</taxon>
        <taxon>Tracheophyta</taxon>
        <taxon>Spermatophyta</taxon>
        <taxon>Magnoliopsida</taxon>
        <taxon>Liliopsida</taxon>
        <taxon>Poales</taxon>
        <taxon>Poaceae</taxon>
        <taxon>PACMAD clade</taxon>
        <taxon>Panicoideae</taxon>
        <taxon>Panicodae</taxon>
        <taxon>Paniceae</taxon>
        <taxon>Melinidinae</taxon>
        <taxon>Urochloa</taxon>
    </lineage>
</organism>
<dbReference type="SUPFAM" id="SSF81383">
    <property type="entry name" value="F-box domain"/>
    <property type="match status" value="1"/>
</dbReference>
<reference evidence="2 3" key="2">
    <citation type="submission" date="2024-10" db="EMBL/GenBank/DDBJ databases">
        <authorList>
            <person name="Ryan C."/>
        </authorList>
    </citation>
    <scope>NUCLEOTIDE SEQUENCE [LARGE SCALE GENOMIC DNA]</scope>
</reference>
<dbReference type="Proteomes" id="UP001497457">
    <property type="component" value="Chromosome 13rd"/>
</dbReference>
<dbReference type="CDD" id="cd22157">
    <property type="entry name" value="F-box_AtFBW1-like"/>
    <property type="match status" value="1"/>
</dbReference>
<dbReference type="InterPro" id="IPR017451">
    <property type="entry name" value="F-box-assoc_interact_dom"/>
</dbReference>